<protein>
    <submittedName>
        <fullName evidence="3">Aldehyde dehydrogenase family protein</fullName>
    </submittedName>
</protein>
<dbReference type="GO" id="GO:0016620">
    <property type="term" value="F:oxidoreductase activity, acting on the aldehyde or oxo group of donors, NAD or NADP as acceptor"/>
    <property type="evidence" value="ECO:0007669"/>
    <property type="project" value="InterPro"/>
</dbReference>
<reference evidence="3 4" key="1">
    <citation type="submission" date="2019-05" db="EMBL/GenBank/DDBJ databases">
        <title>Nakamurella sp. N5BH11, whole genome shotgun sequence.</title>
        <authorList>
            <person name="Tuo L."/>
        </authorList>
    </citation>
    <scope>NUCLEOTIDE SEQUENCE [LARGE SCALE GENOMIC DNA]</scope>
    <source>
        <strain evidence="3 4">N5BH11</strain>
    </source>
</reference>
<dbReference type="PANTHER" id="PTHR43353:SF3">
    <property type="entry name" value="ALDEHYDE DEHYDROGENASE-RELATED"/>
    <property type="match status" value="1"/>
</dbReference>
<dbReference type="OrthoDB" id="9770537at2"/>
<gene>
    <name evidence="3" type="ORF">FDO65_05915</name>
</gene>
<dbReference type="InterPro" id="IPR015590">
    <property type="entry name" value="Aldehyde_DH_dom"/>
</dbReference>
<dbReference type="Pfam" id="PF00171">
    <property type="entry name" value="Aldedh"/>
    <property type="match status" value="1"/>
</dbReference>
<dbReference type="Gene3D" id="3.40.605.10">
    <property type="entry name" value="Aldehyde Dehydrogenase, Chain A, domain 1"/>
    <property type="match status" value="1"/>
</dbReference>
<sequence length="478" mass="48573">MTTTAAAPADTTTYDTDLVLAAADAAAPVLAAQEGAERARWMRTVAAAVDEHRAELLDLAVAETCLPRAALDVEVTRTVFQLQHLADRAASPELLDLVVEEADADYPVAPRPALVRAALPIGPVLVFTASNFPFAFSVVGNDTASAWAAGCPVVVKGNPGHPQLSRRTFEVAVAALRKAGAPDGTLGHLTGVAAGTAALVDGRIRACGFTGSLAGGRVLFDLAVGRPDPIPFFGELASLNPVYVTPAAAQARVAEIAAGFAASVTGRGGQLCTKPGVLFAPAGSGLAAAAAAAMSPDDVDLLTDRIAHAYQEGVKALAALPGATVHAGGAATQAALVTIPAAEILFGAVTLEECFGPAAVVVEYDDPADLTALADRIDGALTATVHGEPADPVAAALVPALTERVGRVIWNGWPTGVAVTRALHHGGPYPASTAPSSTSIGADAARRWQRPVTFQNWPAALLPGPVRTALTRSAGRRG</sequence>
<dbReference type="InterPro" id="IPR050740">
    <property type="entry name" value="Aldehyde_DH_Superfamily"/>
</dbReference>
<dbReference type="InterPro" id="IPR016162">
    <property type="entry name" value="Ald_DH_N"/>
</dbReference>
<dbReference type="InterPro" id="IPR016163">
    <property type="entry name" value="Ald_DH_C"/>
</dbReference>
<name>A0A4V6CTZ8_9ACTN</name>
<dbReference type="InterPro" id="IPR016161">
    <property type="entry name" value="Ald_DH/histidinol_DH"/>
</dbReference>
<evidence type="ECO:0000259" key="2">
    <source>
        <dbReference type="Pfam" id="PF00171"/>
    </source>
</evidence>
<accession>A0A4V6CTZ8</accession>
<dbReference type="SUPFAM" id="SSF53720">
    <property type="entry name" value="ALDH-like"/>
    <property type="match status" value="1"/>
</dbReference>
<evidence type="ECO:0000256" key="1">
    <source>
        <dbReference type="ARBA" id="ARBA00023002"/>
    </source>
</evidence>
<dbReference type="EMBL" id="SZZH01000001">
    <property type="protein sequence ID" value="TKV61165.1"/>
    <property type="molecule type" value="Genomic_DNA"/>
</dbReference>
<dbReference type="RefSeq" id="WP_137448469.1">
    <property type="nucleotide sequence ID" value="NZ_SZZH01000001.1"/>
</dbReference>
<evidence type="ECO:0000313" key="3">
    <source>
        <dbReference type="EMBL" id="TKV61165.1"/>
    </source>
</evidence>
<dbReference type="Proteomes" id="UP000306985">
    <property type="component" value="Unassembled WGS sequence"/>
</dbReference>
<proteinExistence type="predicted"/>
<keyword evidence="4" id="KW-1185">Reference proteome</keyword>
<dbReference type="AlphaFoldDB" id="A0A4V6CTZ8"/>
<dbReference type="Gene3D" id="3.40.309.10">
    <property type="entry name" value="Aldehyde Dehydrogenase, Chain A, domain 2"/>
    <property type="match status" value="1"/>
</dbReference>
<keyword evidence="1" id="KW-0560">Oxidoreductase</keyword>
<evidence type="ECO:0000313" key="4">
    <source>
        <dbReference type="Proteomes" id="UP000306985"/>
    </source>
</evidence>
<dbReference type="PANTHER" id="PTHR43353">
    <property type="entry name" value="SUCCINATE-SEMIALDEHYDE DEHYDROGENASE, MITOCHONDRIAL"/>
    <property type="match status" value="1"/>
</dbReference>
<comment type="caution">
    <text evidence="3">The sequence shown here is derived from an EMBL/GenBank/DDBJ whole genome shotgun (WGS) entry which is preliminary data.</text>
</comment>
<feature type="domain" description="Aldehyde dehydrogenase" evidence="2">
    <location>
        <begin position="7"/>
        <end position="420"/>
    </location>
</feature>
<organism evidence="3 4">
    <name type="scientific">Nakamurella flava</name>
    <dbReference type="NCBI Taxonomy" id="2576308"/>
    <lineage>
        <taxon>Bacteria</taxon>
        <taxon>Bacillati</taxon>
        <taxon>Actinomycetota</taxon>
        <taxon>Actinomycetes</taxon>
        <taxon>Nakamurellales</taxon>
        <taxon>Nakamurellaceae</taxon>
        <taxon>Nakamurella</taxon>
    </lineage>
</organism>